<evidence type="ECO:0000313" key="5">
    <source>
        <dbReference type="Proteomes" id="UP000536835"/>
    </source>
</evidence>
<dbReference type="GO" id="GO:0015562">
    <property type="term" value="F:efflux transmembrane transporter activity"/>
    <property type="evidence" value="ECO:0007669"/>
    <property type="project" value="TreeGrafter"/>
</dbReference>
<dbReference type="Proteomes" id="UP000536835">
    <property type="component" value="Unassembled WGS sequence"/>
</dbReference>
<evidence type="ECO:0000256" key="1">
    <source>
        <dbReference type="ARBA" id="ARBA00009477"/>
    </source>
</evidence>
<evidence type="ECO:0000313" key="4">
    <source>
        <dbReference type="EMBL" id="NNU16155.1"/>
    </source>
</evidence>
<accession>A0A7Y3RM65</accession>
<dbReference type="AlphaFoldDB" id="A0A7Y3RM65"/>
<feature type="coiled-coil region" evidence="2">
    <location>
        <begin position="113"/>
        <end position="178"/>
    </location>
</feature>
<feature type="domain" description="CzcB-like barrel-sandwich hybrid" evidence="3">
    <location>
        <begin position="73"/>
        <end position="212"/>
    </location>
</feature>
<dbReference type="Gene3D" id="1.10.287.470">
    <property type="entry name" value="Helix hairpin bin"/>
    <property type="match status" value="1"/>
</dbReference>
<dbReference type="InterPro" id="IPR058647">
    <property type="entry name" value="BSH_CzcB-like"/>
</dbReference>
<dbReference type="RefSeq" id="WP_173198148.1">
    <property type="nucleotide sequence ID" value="NZ_JABFCX010000002.1"/>
</dbReference>
<keyword evidence="2" id="KW-0175">Coiled coil</keyword>
<organism evidence="4 5">
    <name type="scientific">Parvularcula mediterranea</name>
    <dbReference type="NCBI Taxonomy" id="2732508"/>
    <lineage>
        <taxon>Bacteria</taxon>
        <taxon>Pseudomonadati</taxon>
        <taxon>Pseudomonadota</taxon>
        <taxon>Alphaproteobacteria</taxon>
        <taxon>Parvularculales</taxon>
        <taxon>Parvularculaceae</taxon>
        <taxon>Parvularcula</taxon>
    </lineage>
</organism>
<dbReference type="SUPFAM" id="SSF111369">
    <property type="entry name" value="HlyD-like secretion proteins"/>
    <property type="match status" value="1"/>
</dbReference>
<dbReference type="Gene3D" id="2.40.30.170">
    <property type="match status" value="1"/>
</dbReference>
<dbReference type="NCBIfam" id="TIGR01730">
    <property type="entry name" value="RND_mfp"/>
    <property type="match status" value="1"/>
</dbReference>
<gene>
    <name evidence="4" type="ORF">HK107_07455</name>
</gene>
<dbReference type="Gene3D" id="2.40.50.100">
    <property type="match status" value="1"/>
</dbReference>
<name>A0A7Y3RM65_9PROT</name>
<sequence length="382" mass="41646">MGFLARLGRGFLWLVGLAAVLGAAIFGGREVIARGNAEEQEARALPVSVIEARYQDRYEERRLFAGRIAPAQVADVAFEVAGEIEEVTAKVGDRVAKGQTLATLDQRRLSLRTEEAAASLADARAQLDRAEASYKRVAELLEQGFATDQERDDALAARNGARERVRLLTRSLERAREDEGDASLRAPFDGFVVARYADAGAILTAGQPVLRLNERGTLEAEIAVPDRMADMVEVGDQFDLLTDEGDVRGSVEGVSGEIDPLTRSRLVRLIITEDPGLSPGSLVRLALTQERSARGVWVPLTALQEGYRGLWSVYVVENEDGQDLIRRKDIEILSLAEERAYVTGTLEDGDRVVETSTFRFVPGQRVRVVGSAPTGAPTSSLR</sequence>
<comment type="caution">
    <text evidence="4">The sequence shown here is derived from an EMBL/GenBank/DDBJ whole genome shotgun (WGS) entry which is preliminary data.</text>
</comment>
<dbReference type="GO" id="GO:1990281">
    <property type="term" value="C:efflux pump complex"/>
    <property type="evidence" value="ECO:0007669"/>
    <property type="project" value="TreeGrafter"/>
</dbReference>
<comment type="similarity">
    <text evidence="1">Belongs to the membrane fusion protein (MFP) (TC 8.A.1) family.</text>
</comment>
<keyword evidence="5" id="KW-1185">Reference proteome</keyword>
<evidence type="ECO:0000259" key="3">
    <source>
        <dbReference type="Pfam" id="PF25973"/>
    </source>
</evidence>
<evidence type="ECO:0000256" key="2">
    <source>
        <dbReference type="SAM" id="Coils"/>
    </source>
</evidence>
<dbReference type="Pfam" id="PF25973">
    <property type="entry name" value="BSH_CzcB"/>
    <property type="match status" value="1"/>
</dbReference>
<proteinExistence type="inferred from homology"/>
<dbReference type="PANTHER" id="PTHR30469:SF15">
    <property type="entry name" value="HLYD FAMILY OF SECRETION PROTEINS"/>
    <property type="match status" value="1"/>
</dbReference>
<dbReference type="InterPro" id="IPR006143">
    <property type="entry name" value="RND_pump_MFP"/>
</dbReference>
<reference evidence="4 5" key="1">
    <citation type="submission" date="2020-05" db="EMBL/GenBank/DDBJ databases">
        <title>Parvularcula mediterraneae sp. nov., isolated from polypropylene straw from shallow seawater of the seashore of Laganas in Zakynthos island, Greece.</title>
        <authorList>
            <person name="Szabo I."/>
            <person name="Al-Omari J."/>
            <person name="Rado J."/>
            <person name="Szerdahelyi G.S."/>
        </authorList>
    </citation>
    <scope>NUCLEOTIDE SEQUENCE [LARGE SCALE GENOMIC DNA]</scope>
    <source>
        <strain evidence="4 5">ZS-1/3</strain>
    </source>
</reference>
<protein>
    <submittedName>
        <fullName evidence="4">Efflux RND transporter periplasmic adaptor subunit</fullName>
    </submittedName>
</protein>
<dbReference type="Gene3D" id="2.40.420.20">
    <property type="match status" value="1"/>
</dbReference>
<dbReference type="EMBL" id="JABFCX010000002">
    <property type="protein sequence ID" value="NNU16155.1"/>
    <property type="molecule type" value="Genomic_DNA"/>
</dbReference>
<dbReference type="PANTHER" id="PTHR30469">
    <property type="entry name" value="MULTIDRUG RESISTANCE PROTEIN MDTA"/>
    <property type="match status" value="1"/>
</dbReference>